<dbReference type="STRING" id="39060.SAMN05660706_12923"/>
<evidence type="ECO:0000256" key="1">
    <source>
        <dbReference type="ARBA" id="ARBA00022723"/>
    </source>
</evidence>
<proteinExistence type="predicted"/>
<dbReference type="PRINTS" id="PR00368">
    <property type="entry name" value="FADPNR"/>
</dbReference>
<dbReference type="InterPro" id="IPR017900">
    <property type="entry name" value="4Fe4S_Fe_S_CS"/>
</dbReference>
<dbReference type="SUPFAM" id="SSF46548">
    <property type="entry name" value="alpha-helical ferredoxin"/>
    <property type="match status" value="1"/>
</dbReference>
<dbReference type="Proteomes" id="UP000199584">
    <property type="component" value="Unassembled WGS sequence"/>
</dbReference>
<dbReference type="SUPFAM" id="SSF54862">
    <property type="entry name" value="4Fe-4S ferredoxins"/>
    <property type="match status" value="1"/>
</dbReference>
<dbReference type="PROSITE" id="PS00198">
    <property type="entry name" value="4FE4S_FER_1"/>
    <property type="match status" value="1"/>
</dbReference>
<reference evidence="8" key="1">
    <citation type="submission" date="2016-10" db="EMBL/GenBank/DDBJ databases">
        <authorList>
            <person name="Varghese N."/>
            <person name="Submissions S."/>
        </authorList>
    </citation>
    <scope>NUCLEOTIDE SEQUENCE [LARGE SCALE GENOMIC DNA]</scope>
    <source>
        <strain evidence="8">DSM 3669</strain>
    </source>
</reference>
<protein>
    <submittedName>
        <fullName evidence="7">Putative selenate reductase, YgfK subunit</fullName>
    </submittedName>
</protein>
<dbReference type="Pfam" id="PF10589">
    <property type="entry name" value="NADH_4Fe-4S"/>
    <property type="match status" value="1"/>
</dbReference>
<dbReference type="GO" id="GO:0051539">
    <property type="term" value="F:4 iron, 4 sulfur cluster binding"/>
    <property type="evidence" value="ECO:0007669"/>
    <property type="project" value="InterPro"/>
</dbReference>
<dbReference type="GO" id="GO:0046872">
    <property type="term" value="F:metal ion binding"/>
    <property type="evidence" value="ECO:0007669"/>
    <property type="project" value="UniProtKB-KW"/>
</dbReference>
<dbReference type="InterPro" id="IPR036188">
    <property type="entry name" value="FAD/NAD-bd_sf"/>
</dbReference>
<dbReference type="Gene3D" id="3.50.50.60">
    <property type="entry name" value="FAD/NAD(P)-binding domain"/>
    <property type="match status" value="2"/>
</dbReference>
<accession>A0A1I6E851</accession>
<keyword evidence="1" id="KW-0479">Metal-binding</keyword>
<dbReference type="SUPFAM" id="SSF140490">
    <property type="entry name" value="Nqo1C-terminal domain-like"/>
    <property type="match status" value="1"/>
</dbReference>
<dbReference type="InterPro" id="IPR037207">
    <property type="entry name" value="Nuop51_4Fe4S-bd_sf"/>
</dbReference>
<dbReference type="AlphaFoldDB" id="A0A1I6E851"/>
<dbReference type="InterPro" id="IPR019575">
    <property type="entry name" value="Nuop51_4Fe4S-bd"/>
</dbReference>
<dbReference type="InterPro" id="IPR008139">
    <property type="entry name" value="SaposinB_dom"/>
</dbReference>
<evidence type="ECO:0000259" key="6">
    <source>
        <dbReference type="PROSITE" id="PS51379"/>
    </source>
</evidence>
<dbReference type="Pfam" id="PF07992">
    <property type="entry name" value="Pyr_redox_2"/>
    <property type="match status" value="1"/>
</dbReference>
<dbReference type="SUPFAM" id="SSF51971">
    <property type="entry name" value="Nucleotide-binding domain"/>
    <property type="match status" value="2"/>
</dbReference>
<evidence type="ECO:0000313" key="7">
    <source>
        <dbReference type="EMBL" id="SFR13910.1"/>
    </source>
</evidence>
<dbReference type="PANTHER" id="PTHR42783:SF3">
    <property type="entry name" value="GLUTAMATE SYNTHASE [NADPH] SMALL CHAIN-RELATED"/>
    <property type="match status" value="1"/>
</dbReference>
<dbReference type="EMBL" id="FOYM01000029">
    <property type="protein sequence ID" value="SFR13910.1"/>
    <property type="molecule type" value="Genomic_DNA"/>
</dbReference>
<keyword evidence="4" id="KW-1015">Disulfide bond</keyword>
<dbReference type="PANTHER" id="PTHR42783">
    <property type="entry name" value="GLUTAMATE SYNTHASE [NADPH] SMALL CHAIN"/>
    <property type="match status" value="1"/>
</dbReference>
<dbReference type="GO" id="GO:0016491">
    <property type="term" value="F:oxidoreductase activity"/>
    <property type="evidence" value="ECO:0007669"/>
    <property type="project" value="InterPro"/>
</dbReference>
<dbReference type="PROSITE" id="PS51379">
    <property type="entry name" value="4FE4S_FER_2"/>
    <property type="match status" value="1"/>
</dbReference>
<dbReference type="Pfam" id="PF14691">
    <property type="entry name" value="Fer4_20"/>
    <property type="match status" value="1"/>
</dbReference>
<evidence type="ECO:0000256" key="3">
    <source>
        <dbReference type="ARBA" id="ARBA00023014"/>
    </source>
</evidence>
<dbReference type="OrthoDB" id="9803192at2"/>
<dbReference type="PROSITE" id="PS50015">
    <property type="entry name" value="SAP_B"/>
    <property type="match status" value="1"/>
</dbReference>
<dbReference type="Pfam" id="PF13187">
    <property type="entry name" value="Fer4_9"/>
    <property type="match status" value="1"/>
</dbReference>
<sequence>MTMKGCPVKQAEYWLRTFIAEQKYCSVCRRYFHAMLDYIAGIREGKASPSALDVINELTDKVNNLCQCGRGKGLAEKVKEYLQQYKDDFTVHIENRVCPAAECPRLVLAPCQAACPAGLDIPNYVTLVGMGKYADALNVILADVPLPGSLGRICEHPCERACRRSAIDEPVSICTLKRVAYDRAIENGSVTPSPQEKRYGEKIAVIGAGPAGLSAAYFLARQGYGVTIFEAMPEPGGMLAYGIPPYRLPRQVLRDEIDKIKALGVEIKLNTPIAGENGLMKLKEQGYAAVFLGTGAWKGTLPVPNPRKLEGVLDGISFLTSVNRALNRNVNLKEVDLNGKQVLVVGGGNVAIDAARVSLRLGARAVRVVYRRTREEMPALPEEIIDAEKEGVAFDFLVSPTALEGADSRVTHLVCLRNTLSAPDAGGRRKPVPVDDSKFKMEADMIIFATGQQPDLSFLTGDDRAAAISVQKNRIMVNPDTMETSLPGVFAGGDAVTGPASAIKAIAAGKRAAAAIHAYLRGQKPSAGIKYPVKRPSLPPLQTTARQKSSAGQVDVHSLYDKDKQGTFAEIVRCAGDEAASAEAARCLRCDMCTACGNCVNTCQSQVGVQALKLGYVCGSEEAETDFHYPEERCLGCGTCSVNCPTGAITLEDRDGFREMRMCGSLMSRLELVSCRVCERAFATAKHLDFISGQIKDNLRPAYHGKDVCPDCARRAWSHNVFGVRIG</sequence>
<evidence type="ECO:0000259" key="5">
    <source>
        <dbReference type="PROSITE" id="PS50015"/>
    </source>
</evidence>
<evidence type="ECO:0000256" key="2">
    <source>
        <dbReference type="ARBA" id="ARBA00023004"/>
    </source>
</evidence>
<dbReference type="PRINTS" id="PR00469">
    <property type="entry name" value="PNDRDTASEII"/>
</dbReference>
<dbReference type="InterPro" id="IPR028261">
    <property type="entry name" value="DPD_II"/>
</dbReference>
<keyword evidence="3" id="KW-0411">Iron-sulfur</keyword>
<dbReference type="InterPro" id="IPR017896">
    <property type="entry name" value="4Fe4S_Fe-S-bd"/>
</dbReference>
<feature type="domain" description="Saposin B-type" evidence="5">
    <location>
        <begin position="21"/>
        <end position="115"/>
    </location>
</feature>
<evidence type="ECO:0000313" key="8">
    <source>
        <dbReference type="Proteomes" id="UP000199584"/>
    </source>
</evidence>
<keyword evidence="8" id="KW-1185">Reference proteome</keyword>
<dbReference type="Gene3D" id="1.10.1060.10">
    <property type="entry name" value="Alpha-helical ferredoxin"/>
    <property type="match status" value="1"/>
</dbReference>
<evidence type="ECO:0000256" key="4">
    <source>
        <dbReference type="ARBA" id="ARBA00023157"/>
    </source>
</evidence>
<name>A0A1I6E851_9FIRM</name>
<feature type="domain" description="4Fe-4S ferredoxin-type" evidence="6">
    <location>
        <begin position="625"/>
        <end position="654"/>
    </location>
</feature>
<keyword evidence="2" id="KW-0408">Iron</keyword>
<organism evidence="7 8">
    <name type="scientific">Desulfoscipio geothermicus DSM 3669</name>
    <dbReference type="NCBI Taxonomy" id="1121426"/>
    <lineage>
        <taxon>Bacteria</taxon>
        <taxon>Bacillati</taxon>
        <taxon>Bacillota</taxon>
        <taxon>Clostridia</taxon>
        <taxon>Eubacteriales</taxon>
        <taxon>Desulfallaceae</taxon>
        <taxon>Desulfoscipio</taxon>
    </lineage>
</organism>
<dbReference type="InterPro" id="IPR023753">
    <property type="entry name" value="FAD/NAD-binding_dom"/>
</dbReference>
<dbReference type="Gene3D" id="3.30.70.20">
    <property type="match status" value="1"/>
</dbReference>
<dbReference type="RefSeq" id="WP_092486233.1">
    <property type="nucleotide sequence ID" value="NZ_FOYM01000029.1"/>
</dbReference>
<gene>
    <name evidence="7" type="ORF">SAMN05660706_12923</name>
</gene>
<dbReference type="InterPro" id="IPR009051">
    <property type="entry name" value="Helical_ferredxn"/>
</dbReference>